<comment type="caution">
    <text evidence="1">The sequence shown here is derived from an EMBL/GenBank/DDBJ whole genome shotgun (WGS) entry which is preliminary data.</text>
</comment>
<accession>A0AAV7IV00</accession>
<dbReference type="EMBL" id="JAHXZJ010000001">
    <property type="protein sequence ID" value="KAH0568684.1"/>
    <property type="molecule type" value="Genomic_DNA"/>
</dbReference>
<keyword evidence="2" id="KW-1185">Reference proteome</keyword>
<evidence type="ECO:0000313" key="2">
    <source>
        <dbReference type="Proteomes" id="UP000826195"/>
    </source>
</evidence>
<dbReference type="Proteomes" id="UP000826195">
    <property type="component" value="Unassembled WGS sequence"/>
</dbReference>
<proteinExistence type="predicted"/>
<organism evidence="1 2">
    <name type="scientific">Cotesia glomerata</name>
    <name type="common">Lepidopteran parasitic wasp</name>
    <name type="synonym">Apanteles glomeratus</name>
    <dbReference type="NCBI Taxonomy" id="32391"/>
    <lineage>
        <taxon>Eukaryota</taxon>
        <taxon>Metazoa</taxon>
        <taxon>Ecdysozoa</taxon>
        <taxon>Arthropoda</taxon>
        <taxon>Hexapoda</taxon>
        <taxon>Insecta</taxon>
        <taxon>Pterygota</taxon>
        <taxon>Neoptera</taxon>
        <taxon>Endopterygota</taxon>
        <taxon>Hymenoptera</taxon>
        <taxon>Apocrita</taxon>
        <taxon>Ichneumonoidea</taxon>
        <taxon>Braconidae</taxon>
        <taxon>Microgastrinae</taxon>
        <taxon>Cotesia</taxon>
    </lineage>
</organism>
<name>A0AAV7IV00_COTGL</name>
<protein>
    <submittedName>
        <fullName evidence="1">Uncharacterized protein</fullName>
    </submittedName>
</protein>
<reference evidence="1 2" key="1">
    <citation type="journal article" date="2021" name="J. Hered.">
        <title>A chromosome-level genome assembly of the parasitoid wasp, Cotesia glomerata (Hymenoptera: Braconidae).</title>
        <authorList>
            <person name="Pinto B.J."/>
            <person name="Weis J.J."/>
            <person name="Gamble T."/>
            <person name="Ode P.J."/>
            <person name="Paul R."/>
            <person name="Zaspel J.M."/>
        </authorList>
    </citation>
    <scope>NUCLEOTIDE SEQUENCE [LARGE SCALE GENOMIC DNA]</scope>
    <source>
        <strain evidence="1">CgM1</strain>
    </source>
</reference>
<evidence type="ECO:0000313" key="1">
    <source>
        <dbReference type="EMBL" id="KAH0568684.1"/>
    </source>
</evidence>
<gene>
    <name evidence="1" type="ORF">KQX54_021374</name>
</gene>
<sequence>MIKLKKGKKREIKLISRQKLSRIAKKSKKIRALNRSRDDGYCNSIATNLYRVSATDGNPVTSRVSFYRTYIPYLPFRLSSGTRLTERGILSRRDPTIDELGGRECATCTGNRKFLVGAAPTTLPGLSAL</sequence>
<dbReference type="AlphaFoldDB" id="A0AAV7IV00"/>